<accession>A0A427XJY8</accession>
<organism evidence="4 5">
    <name type="scientific">Apiotrichum porosum</name>
    <dbReference type="NCBI Taxonomy" id="105984"/>
    <lineage>
        <taxon>Eukaryota</taxon>
        <taxon>Fungi</taxon>
        <taxon>Dikarya</taxon>
        <taxon>Basidiomycota</taxon>
        <taxon>Agaricomycotina</taxon>
        <taxon>Tremellomycetes</taxon>
        <taxon>Trichosporonales</taxon>
        <taxon>Trichosporonaceae</taxon>
        <taxon>Apiotrichum</taxon>
    </lineage>
</organism>
<dbReference type="STRING" id="105984.A0A427XJY8"/>
<dbReference type="Proteomes" id="UP000279236">
    <property type="component" value="Unassembled WGS sequence"/>
</dbReference>
<evidence type="ECO:0000259" key="3">
    <source>
        <dbReference type="Pfam" id="PF24535"/>
    </source>
</evidence>
<gene>
    <name evidence="4" type="ORF">EHS24_001141</name>
</gene>
<evidence type="ECO:0000313" key="5">
    <source>
        <dbReference type="Proteomes" id="UP000279236"/>
    </source>
</evidence>
<reference evidence="4 5" key="1">
    <citation type="submission" date="2018-11" db="EMBL/GenBank/DDBJ databases">
        <title>Genome sequence of Apiotrichum porosum DSM 27194.</title>
        <authorList>
            <person name="Aliyu H."/>
            <person name="Gorte O."/>
            <person name="Ochsenreither K."/>
        </authorList>
    </citation>
    <scope>NUCLEOTIDE SEQUENCE [LARGE SCALE GENOMIC DNA]</scope>
    <source>
        <strain evidence="4 5">DSM 27194</strain>
    </source>
</reference>
<keyword evidence="2" id="KW-0472">Membrane</keyword>
<dbReference type="OrthoDB" id="5327148at2759"/>
<comment type="caution">
    <text evidence="4">The sequence shown here is derived from an EMBL/GenBank/DDBJ whole genome shotgun (WGS) entry which is preliminary data.</text>
</comment>
<protein>
    <recommendedName>
        <fullName evidence="3">DUF7598 domain-containing protein</fullName>
    </recommendedName>
</protein>
<dbReference type="Pfam" id="PF24535">
    <property type="entry name" value="DUF7598"/>
    <property type="match status" value="1"/>
</dbReference>
<evidence type="ECO:0000256" key="1">
    <source>
        <dbReference type="SAM" id="MobiDB-lite"/>
    </source>
</evidence>
<name>A0A427XJY8_9TREE</name>
<feature type="transmembrane region" description="Helical" evidence="2">
    <location>
        <begin position="20"/>
        <end position="40"/>
    </location>
</feature>
<keyword evidence="2" id="KW-0812">Transmembrane</keyword>
<feature type="region of interest" description="Disordered" evidence="1">
    <location>
        <begin position="262"/>
        <end position="302"/>
    </location>
</feature>
<keyword evidence="2" id="KW-1133">Transmembrane helix</keyword>
<sequence length="337" mass="35790">MGKTRDPLSHFTERPSGPVFIGLNVLRALSIIVLLLVFVANVTTIASDAKAVKAQSHTSTVVASATQTTTVAAATSSSAEAKNTTQVARSITQRNITIPASSLGLVFASNANASLDQAYCDYVKDSTVPSQAGGEFWSILNRVFILLEAILLILSEVGWPKRLFSEFVPMLGPDYGLGTLGVLQALIACSVLSHSCTLFPQVSSWLLFILGVFNMLAGIFLRQKAKATRSLFSWENYANLTPQTKAGVAVVSTMHEAFNGYKERKAGGPSPSPSSMYSSQPTDVEAGAGYSRSRPAGSDDTFVPGSKLGGAFGWGKQAANKAGVKISFPLETVPRRF</sequence>
<feature type="transmembrane region" description="Helical" evidence="2">
    <location>
        <begin position="205"/>
        <end position="221"/>
    </location>
</feature>
<keyword evidence="5" id="KW-1185">Reference proteome</keyword>
<dbReference type="InterPro" id="IPR056019">
    <property type="entry name" value="DUF7598"/>
</dbReference>
<dbReference type="EMBL" id="RSCE01000010">
    <property type="protein sequence ID" value="RSH79103.1"/>
    <property type="molecule type" value="Genomic_DNA"/>
</dbReference>
<dbReference type="GeneID" id="39585684"/>
<proteinExistence type="predicted"/>
<dbReference type="RefSeq" id="XP_028474250.1">
    <property type="nucleotide sequence ID" value="XM_028616943.1"/>
</dbReference>
<dbReference type="AlphaFoldDB" id="A0A427XJY8"/>
<feature type="domain" description="DUF7598" evidence="3">
    <location>
        <begin position="136"/>
        <end position="194"/>
    </location>
</feature>
<feature type="transmembrane region" description="Helical" evidence="2">
    <location>
        <begin position="136"/>
        <end position="154"/>
    </location>
</feature>
<evidence type="ECO:0000256" key="2">
    <source>
        <dbReference type="SAM" id="Phobius"/>
    </source>
</evidence>
<evidence type="ECO:0000313" key="4">
    <source>
        <dbReference type="EMBL" id="RSH79103.1"/>
    </source>
</evidence>